<evidence type="ECO:0000313" key="8">
    <source>
        <dbReference type="EMBL" id="CAG5118092.1"/>
    </source>
</evidence>
<comment type="caution">
    <text evidence="8">The sequence shown here is derived from an EMBL/GenBank/DDBJ whole genome shotgun (WGS) entry which is preliminary data.</text>
</comment>
<reference evidence="8" key="1">
    <citation type="submission" date="2021-04" db="EMBL/GenBank/DDBJ databases">
        <authorList>
            <consortium name="Molecular Ecology Group"/>
        </authorList>
    </citation>
    <scope>NUCLEOTIDE SEQUENCE</scope>
</reference>
<evidence type="ECO:0000256" key="1">
    <source>
        <dbReference type="ARBA" id="ARBA00004141"/>
    </source>
</evidence>
<protein>
    <recommendedName>
        <fullName evidence="10">Transmembrane protein 134</fullName>
    </recommendedName>
</protein>
<evidence type="ECO:0000256" key="2">
    <source>
        <dbReference type="ARBA" id="ARBA00007743"/>
    </source>
</evidence>
<name>A0A8S3YRI5_9EUPU</name>
<evidence type="ECO:0000256" key="4">
    <source>
        <dbReference type="ARBA" id="ARBA00022989"/>
    </source>
</evidence>
<comment type="similarity">
    <text evidence="2">Belongs to the TMEM134/TMEM230 family.</text>
</comment>
<evidence type="ECO:0000313" key="9">
    <source>
        <dbReference type="Proteomes" id="UP000678393"/>
    </source>
</evidence>
<feature type="region of interest" description="Disordered" evidence="6">
    <location>
        <begin position="1"/>
        <end position="24"/>
    </location>
</feature>
<feature type="transmembrane region" description="Helical" evidence="7">
    <location>
        <begin position="116"/>
        <end position="139"/>
    </location>
</feature>
<evidence type="ECO:0000256" key="3">
    <source>
        <dbReference type="ARBA" id="ARBA00022692"/>
    </source>
</evidence>
<dbReference type="OrthoDB" id="10048380at2759"/>
<dbReference type="InterPro" id="IPR039714">
    <property type="entry name" value="TMEM134"/>
</dbReference>
<keyword evidence="3 7" id="KW-0812">Transmembrane</keyword>
<evidence type="ECO:0000256" key="7">
    <source>
        <dbReference type="SAM" id="Phobius"/>
    </source>
</evidence>
<dbReference type="EMBL" id="CAJHNH020000494">
    <property type="protein sequence ID" value="CAG5118092.1"/>
    <property type="molecule type" value="Genomic_DNA"/>
</dbReference>
<keyword evidence="9" id="KW-1185">Reference proteome</keyword>
<comment type="subcellular location">
    <subcellularLocation>
        <location evidence="1">Membrane</location>
        <topology evidence="1">Multi-pass membrane protein</topology>
    </subcellularLocation>
</comment>
<dbReference type="AlphaFoldDB" id="A0A8S3YRI5"/>
<organism evidence="8 9">
    <name type="scientific">Candidula unifasciata</name>
    <dbReference type="NCBI Taxonomy" id="100452"/>
    <lineage>
        <taxon>Eukaryota</taxon>
        <taxon>Metazoa</taxon>
        <taxon>Spiralia</taxon>
        <taxon>Lophotrochozoa</taxon>
        <taxon>Mollusca</taxon>
        <taxon>Gastropoda</taxon>
        <taxon>Heterobranchia</taxon>
        <taxon>Euthyneura</taxon>
        <taxon>Panpulmonata</taxon>
        <taxon>Eupulmonata</taxon>
        <taxon>Stylommatophora</taxon>
        <taxon>Helicina</taxon>
        <taxon>Helicoidea</taxon>
        <taxon>Geomitridae</taxon>
        <taxon>Candidula</taxon>
    </lineage>
</organism>
<dbReference type="GO" id="GO:0016020">
    <property type="term" value="C:membrane"/>
    <property type="evidence" value="ECO:0007669"/>
    <property type="project" value="UniProtKB-SubCell"/>
</dbReference>
<feature type="transmembrane region" description="Helical" evidence="7">
    <location>
        <begin position="145"/>
        <end position="170"/>
    </location>
</feature>
<dbReference type="PANTHER" id="PTHR13558">
    <property type="entry name" value="TRANSMEMBRANE PROTEIN 134"/>
    <property type="match status" value="1"/>
</dbReference>
<sequence>MATEGDWVHSNLQEDDHIHPYGSTSTNKNISVAKIRNQDDAEIQLRDFKGSNFQEPLIIQNDGHVGNDRKSAVRPTSLHSLLSSPSSDQQKAFLETSVIRHESWFRHPKVKEHWRIVLASAFLFLLGIALILTGIGVAITPSRGYHCLIFGIIGLLCIIPGGYHFIYIYCAAVGRPGYEFENLPVLR</sequence>
<keyword evidence="4 7" id="KW-1133">Transmembrane helix</keyword>
<accession>A0A8S3YRI5</accession>
<dbReference type="Proteomes" id="UP000678393">
    <property type="component" value="Unassembled WGS sequence"/>
</dbReference>
<dbReference type="Pfam" id="PF05915">
    <property type="entry name" value="TMEM_230_134"/>
    <property type="match status" value="1"/>
</dbReference>
<dbReference type="PANTHER" id="PTHR13558:SF1">
    <property type="entry name" value="TRANSMEMBRANE PROTEIN 134"/>
    <property type="match status" value="1"/>
</dbReference>
<evidence type="ECO:0000256" key="5">
    <source>
        <dbReference type="ARBA" id="ARBA00023136"/>
    </source>
</evidence>
<gene>
    <name evidence="8" type="ORF">CUNI_LOCUS3650</name>
</gene>
<dbReference type="InterPro" id="IPR008590">
    <property type="entry name" value="TMEM_230/134"/>
</dbReference>
<proteinExistence type="inferred from homology"/>
<evidence type="ECO:0008006" key="10">
    <source>
        <dbReference type="Google" id="ProtNLM"/>
    </source>
</evidence>
<keyword evidence="5 7" id="KW-0472">Membrane</keyword>
<evidence type="ECO:0000256" key="6">
    <source>
        <dbReference type="SAM" id="MobiDB-lite"/>
    </source>
</evidence>